<dbReference type="OrthoDB" id="443318at2759"/>
<dbReference type="GO" id="GO:0004185">
    <property type="term" value="F:serine-type carboxypeptidase activity"/>
    <property type="evidence" value="ECO:0007669"/>
    <property type="project" value="UniProtKB-UniRule"/>
</dbReference>
<dbReference type="PANTHER" id="PTHR11802:SF201">
    <property type="entry name" value="CARBOXYPEPTIDASE"/>
    <property type="match status" value="1"/>
</dbReference>
<keyword evidence="3" id="KW-0812">Transmembrane</keyword>
<feature type="signal peptide" evidence="2">
    <location>
        <begin position="1"/>
        <end position="16"/>
    </location>
</feature>
<feature type="chain" id="PRO_5005146962" description="Carboxypeptidase" evidence="2">
    <location>
        <begin position="17"/>
        <end position="528"/>
    </location>
</feature>
<dbReference type="PROSITE" id="PS00560">
    <property type="entry name" value="CARBOXYPEPT_SER_HIS"/>
    <property type="match status" value="1"/>
</dbReference>
<proteinExistence type="inferred from homology"/>
<evidence type="ECO:0000256" key="3">
    <source>
        <dbReference type="SAM" id="Phobius"/>
    </source>
</evidence>
<dbReference type="RefSeq" id="XP_008605913.1">
    <property type="nucleotide sequence ID" value="XM_008607691.1"/>
</dbReference>
<evidence type="ECO:0000256" key="2">
    <source>
        <dbReference type="RuleBase" id="RU361156"/>
    </source>
</evidence>
<accession>T0QSF5</accession>
<dbReference type="AlphaFoldDB" id="T0QSF5"/>
<dbReference type="InterPro" id="IPR001563">
    <property type="entry name" value="Peptidase_S10"/>
</dbReference>
<dbReference type="PRINTS" id="PR00724">
    <property type="entry name" value="CRBOXYPTASEC"/>
</dbReference>
<dbReference type="SUPFAM" id="SSF53474">
    <property type="entry name" value="alpha/beta-Hydrolases"/>
    <property type="match status" value="1"/>
</dbReference>
<dbReference type="EC" id="3.4.16.-" evidence="2"/>
<gene>
    <name evidence="4" type="ORF">SDRG_02123</name>
</gene>
<dbReference type="OMA" id="FNTNIMY"/>
<organism evidence="4 5">
    <name type="scientific">Saprolegnia diclina (strain VS20)</name>
    <dbReference type="NCBI Taxonomy" id="1156394"/>
    <lineage>
        <taxon>Eukaryota</taxon>
        <taxon>Sar</taxon>
        <taxon>Stramenopiles</taxon>
        <taxon>Oomycota</taxon>
        <taxon>Saprolegniomycetes</taxon>
        <taxon>Saprolegniales</taxon>
        <taxon>Saprolegniaceae</taxon>
        <taxon>Saprolegnia</taxon>
    </lineage>
</organism>
<dbReference type="InterPro" id="IPR033124">
    <property type="entry name" value="Ser_caboxypep_his_AS"/>
</dbReference>
<keyword evidence="2" id="KW-0645">Protease</keyword>
<dbReference type="InterPro" id="IPR018202">
    <property type="entry name" value="Ser_caboxypep_ser_AS"/>
</dbReference>
<name>T0QSF5_SAPDV</name>
<reference evidence="4 5" key="1">
    <citation type="submission" date="2012-04" db="EMBL/GenBank/DDBJ databases">
        <title>The Genome Sequence of Saprolegnia declina VS20.</title>
        <authorList>
            <consortium name="The Broad Institute Genome Sequencing Platform"/>
            <person name="Russ C."/>
            <person name="Nusbaum C."/>
            <person name="Tyler B."/>
            <person name="van West P."/>
            <person name="Dieguez-Uribeondo J."/>
            <person name="de Bruijn I."/>
            <person name="Tripathy S."/>
            <person name="Jiang R."/>
            <person name="Young S.K."/>
            <person name="Zeng Q."/>
            <person name="Gargeya S."/>
            <person name="Fitzgerald M."/>
            <person name="Haas B."/>
            <person name="Abouelleil A."/>
            <person name="Alvarado L."/>
            <person name="Arachchi H.M."/>
            <person name="Berlin A."/>
            <person name="Chapman S.B."/>
            <person name="Goldberg J."/>
            <person name="Griggs A."/>
            <person name="Gujja S."/>
            <person name="Hansen M."/>
            <person name="Howarth C."/>
            <person name="Imamovic A."/>
            <person name="Larimer J."/>
            <person name="McCowen C."/>
            <person name="Montmayeur A."/>
            <person name="Murphy C."/>
            <person name="Neiman D."/>
            <person name="Pearson M."/>
            <person name="Priest M."/>
            <person name="Roberts A."/>
            <person name="Saif S."/>
            <person name="Shea T."/>
            <person name="Sisk P."/>
            <person name="Sykes S."/>
            <person name="Wortman J."/>
            <person name="Nusbaum C."/>
            <person name="Birren B."/>
        </authorList>
    </citation>
    <scope>NUCLEOTIDE SEQUENCE [LARGE SCALE GENOMIC DNA]</scope>
    <source>
        <strain evidence="4 5">VS20</strain>
    </source>
</reference>
<evidence type="ECO:0000313" key="4">
    <source>
        <dbReference type="EMBL" id="EQC41069.1"/>
    </source>
</evidence>
<dbReference type="PANTHER" id="PTHR11802">
    <property type="entry name" value="SERINE PROTEASE FAMILY S10 SERINE CARBOXYPEPTIDASE"/>
    <property type="match status" value="1"/>
</dbReference>
<dbReference type="PROSITE" id="PS00131">
    <property type="entry name" value="CARBOXYPEPT_SER_SER"/>
    <property type="match status" value="1"/>
</dbReference>
<dbReference type="GO" id="GO:0006508">
    <property type="term" value="P:proteolysis"/>
    <property type="evidence" value="ECO:0007669"/>
    <property type="project" value="UniProtKB-KW"/>
</dbReference>
<dbReference type="STRING" id="1156394.T0QSF5"/>
<evidence type="ECO:0000256" key="1">
    <source>
        <dbReference type="ARBA" id="ARBA00009431"/>
    </source>
</evidence>
<dbReference type="InParanoid" id="T0QSF5"/>
<protein>
    <recommendedName>
        <fullName evidence="2">Carboxypeptidase</fullName>
        <ecNumber evidence="2">3.4.16.-</ecNumber>
    </recommendedName>
</protein>
<keyword evidence="3" id="KW-1133">Transmembrane helix</keyword>
<dbReference type="Proteomes" id="UP000030762">
    <property type="component" value="Unassembled WGS sequence"/>
</dbReference>
<evidence type="ECO:0000313" key="5">
    <source>
        <dbReference type="Proteomes" id="UP000030762"/>
    </source>
</evidence>
<dbReference type="InterPro" id="IPR029058">
    <property type="entry name" value="AB_hydrolase_fold"/>
</dbReference>
<keyword evidence="3" id="KW-0472">Membrane</keyword>
<dbReference type="eggNOG" id="KOG1282">
    <property type="taxonomic scope" value="Eukaryota"/>
</dbReference>
<dbReference type="Pfam" id="PF00450">
    <property type="entry name" value="Peptidase_S10"/>
    <property type="match status" value="1"/>
</dbReference>
<keyword evidence="2" id="KW-0378">Hydrolase</keyword>
<dbReference type="VEuPathDB" id="FungiDB:SDRG_02123"/>
<keyword evidence="2" id="KW-0121">Carboxypeptidase</keyword>
<dbReference type="GeneID" id="19942850"/>
<feature type="transmembrane region" description="Helical" evidence="3">
    <location>
        <begin position="494"/>
        <end position="512"/>
    </location>
</feature>
<dbReference type="Gene3D" id="3.40.50.1820">
    <property type="entry name" value="alpha/beta hydrolase"/>
    <property type="match status" value="1"/>
</dbReference>
<sequence length="528" mass="58394">MKPSTLLLVYAACAAAVSIAPPSHPHALGLVPGYSDTKPLNFAHYAGRLQLSNAQNMFYWLVEAEENAAHAPLVLWLNGGPGCSSISGMFTENGPFVVQSDLSVKRNPYAWNRHANMLYLESPSGVGFSSPLLDASEYNDHVTTERAVEFLDHFLTAYPEYEGRPFYVTGESYAGMYIPWLVDRLVQTPLDGLNLRGMAIGNAFTDQDIDNESYIDYYYSHGLISMEAYTAIKATCVGELARCMYDVPLNCSSACRSIIDKSVKTIAEDTMDPYYIYGDVCLLQNDESLALPHTRHLKKKKKAMTTTRRLDTRVSPCTDTYTNAYLQSAAVRTFLNISEPIVWAPCSDEVGDRYTSSATVLPKYETILGANLSVLIYSGDADAVVDFIGTQRWIGTLNRSIVDEWHAWYGPDKQLAGYTQGYDGLTFATVKGAGHMVPAVRPLHGLYMFECFVFGSDKCRDWEYPFDVTEVASGFVTASALTANLSAAHSLPNGTLPLTALVICAALLTLVVRKRLQPERHQRYQIVV</sequence>
<comment type="similarity">
    <text evidence="1 2">Belongs to the peptidase S10 family.</text>
</comment>
<keyword evidence="5" id="KW-1185">Reference proteome</keyword>
<dbReference type="EMBL" id="JH767135">
    <property type="protein sequence ID" value="EQC41069.1"/>
    <property type="molecule type" value="Genomic_DNA"/>
</dbReference>
<keyword evidence="2" id="KW-0732">Signal</keyword>